<dbReference type="InterPro" id="IPR045626">
    <property type="entry name" value="PGDH_ASB_dom"/>
</dbReference>
<dbReference type="Pfam" id="PF00389">
    <property type="entry name" value="2-Hacid_dh"/>
    <property type="match status" value="1"/>
</dbReference>
<dbReference type="InterPro" id="IPR045865">
    <property type="entry name" value="ACT-like_dom_sf"/>
</dbReference>
<dbReference type="GO" id="GO:0004617">
    <property type="term" value="F:phosphoglycerate dehydrogenase activity"/>
    <property type="evidence" value="ECO:0007669"/>
    <property type="project" value="UniProtKB-UniRule"/>
</dbReference>
<dbReference type="Gene3D" id="3.40.50.720">
    <property type="entry name" value="NAD(P)-binding Rossmann-like Domain"/>
    <property type="match status" value="2"/>
</dbReference>
<comment type="catalytic activity">
    <reaction evidence="8">
        <text>(R)-2-hydroxyglutarate + NAD(+) = 2-oxoglutarate + NADH + H(+)</text>
        <dbReference type="Rhea" id="RHEA:49612"/>
        <dbReference type="ChEBI" id="CHEBI:15378"/>
        <dbReference type="ChEBI" id="CHEBI:15801"/>
        <dbReference type="ChEBI" id="CHEBI:16810"/>
        <dbReference type="ChEBI" id="CHEBI:57540"/>
        <dbReference type="ChEBI" id="CHEBI:57945"/>
        <dbReference type="EC" id="1.1.1.399"/>
    </reaction>
</comment>
<dbReference type="UniPathway" id="UPA00135">
    <property type="reaction ID" value="UER00196"/>
</dbReference>
<dbReference type="HOGENOM" id="CLU_019796_8_1_9"/>
<dbReference type="PANTHER" id="PTHR42789:SF1">
    <property type="entry name" value="D-ISOMER SPECIFIC 2-HYDROXYACID DEHYDROGENASE FAMILY PROTEIN (AFU_ORTHOLOGUE AFUA_6G10090)"/>
    <property type="match status" value="1"/>
</dbReference>
<dbReference type="Pfam" id="PF19304">
    <property type="entry name" value="PGDH_inter"/>
    <property type="match status" value="1"/>
</dbReference>
<keyword evidence="10" id="KW-0028">Amino-acid biosynthesis</keyword>
<dbReference type="SUPFAM" id="SSF51735">
    <property type="entry name" value="NAD(P)-binding Rossmann-fold domains"/>
    <property type="match status" value="1"/>
</dbReference>
<accession>B8CX87</accession>
<sequence>MYKVLVSDNISPKGIEILEQEADVTFNPDLSREEFLDIIGEYDGLIVRSMTEVDKEALDKARNLKVIGRAGTGYDNIDIEEASKRGIIVFNTPTGNTISAVEHTIGMMLALSRNIPQANQALHEGIWDRKKYMGVEVKGKTLGIIGLGRIGSRVAVRAQAFGMKVIANDPYLPPEKAAKINVPLLGFKEVLKKSDYITLHTPLTDETYHILSHKEFAIMKDNVRIINCARGKNVDTQALAKALAEHKVAGAAIDVHEVEPLPEDNPLLKYQDRVIMTCHLGGTTTEAMDNVSIAAAEQVLDVLNNGLPESPLNIPSINIQEYNKAKPYLNLVNKLGNFIAKWKGHERIEMIEAEYGGEVIGHDLKPFTTSLIKDILDPILDSRVNLVNAQLVAKERGIEIKESQISKPDGVNNIIRVRVKTNKGNYSVAGTNLPIGLRIIEINDFRIDLNLEGKFLVISYQDKPGVIGKVGSILGQDNVNIASMQVGRKSYGGQAIMIIQTDNKPSKATMEKINKNIELTDLTYLEI</sequence>
<evidence type="ECO:0000256" key="4">
    <source>
        <dbReference type="ARBA" id="ARBA00021582"/>
    </source>
</evidence>
<evidence type="ECO:0000256" key="9">
    <source>
        <dbReference type="ARBA" id="ARBA00048731"/>
    </source>
</evidence>
<evidence type="ECO:0000256" key="5">
    <source>
        <dbReference type="ARBA" id="ARBA00023002"/>
    </source>
</evidence>
<comment type="pathway">
    <text evidence="2 10">Amino-acid biosynthesis; L-serine biosynthesis; L-serine from 3-phospho-D-glycerate: step 1/3.</text>
</comment>
<dbReference type="CDD" id="cd04902">
    <property type="entry name" value="ACT_3PGDH-xct"/>
    <property type="match status" value="1"/>
</dbReference>
<dbReference type="GO" id="GO:0006564">
    <property type="term" value="P:L-serine biosynthetic process"/>
    <property type="evidence" value="ECO:0007669"/>
    <property type="project" value="UniProtKB-UniRule"/>
</dbReference>
<gene>
    <name evidence="12" type="ordered locus">Hore_11540</name>
</gene>
<comment type="function">
    <text evidence="1">Catalyzes the reversible oxidation of 3-phospho-D-glycerate to 3-phosphonooxypyruvate, the first step of the phosphorylated L-serine biosynthesis pathway. Also catalyzes the reversible oxidation of 2-hydroxyglutarate to 2-oxoglutarate.</text>
</comment>
<dbReference type="InterPro" id="IPR036291">
    <property type="entry name" value="NAD(P)-bd_dom_sf"/>
</dbReference>
<evidence type="ECO:0000256" key="2">
    <source>
        <dbReference type="ARBA" id="ARBA00005216"/>
    </source>
</evidence>
<dbReference type="FunFam" id="3.40.50.720:FF:000021">
    <property type="entry name" value="D-3-phosphoglycerate dehydrogenase"/>
    <property type="match status" value="1"/>
</dbReference>
<keyword evidence="6 10" id="KW-0520">NAD</keyword>
<comment type="similarity">
    <text evidence="3 10">Belongs to the D-isomer specific 2-hydroxyacid dehydrogenase family.</text>
</comment>
<organism evidence="12 13">
    <name type="scientific">Halothermothrix orenii (strain H 168 / OCM 544 / DSM 9562)</name>
    <dbReference type="NCBI Taxonomy" id="373903"/>
    <lineage>
        <taxon>Bacteria</taxon>
        <taxon>Bacillati</taxon>
        <taxon>Bacillota</taxon>
        <taxon>Clostridia</taxon>
        <taxon>Halanaerobiales</taxon>
        <taxon>Halothermotrichaceae</taxon>
        <taxon>Halothermothrix</taxon>
    </lineage>
</organism>
<dbReference type="NCBIfam" id="TIGR01327">
    <property type="entry name" value="PGDH"/>
    <property type="match status" value="1"/>
</dbReference>
<evidence type="ECO:0000313" key="13">
    <source>
        <dbReference type="Proteomes" id="UP000000719"/>
    </source>
</evidence>
<dbReference type="GO" id="GO:0051287">
    <property type="term" value="F:NAD binding"/>
    <property type="evidence" value="ECO:0007669"/>
    <property type="project" value="UniProtKB-UniRule"/>
</dbReference>
<evidence type="ECO:0000313" key="12">
    <source>
        <dbReference type="EMBL" id="ACL69906.1"/>
    </source>
</evidence>
<dbReference type="eggNOG" id="COG0111">
    <property type="taxonomic scope" value="Bacteria"/>
</dbReference>
<dbReference type="Gene3D" id="3.30.70.260">
    <property type="match status" value="1"/>
</dbReference>
<evidence type="ECO:0000256" key="6">
    <source>
        <dbReference type="ARBA" id="ARBA00023027"/>
    </source>
</evidence>
<dbReference type="KEGG" id="hor:Hore_11540"/>
<keyword evidence="7 10" id="KW-0718">Serine biosynthesis</keyword>
<dbReference type="InterPro" id="IPR006140">
    <property type="entry name" value="D-isomer_DH_NAD-bd"/>
</dbReference>
<comment type="catalytic activity">
    <reaction evidence="9 10">
        <text>(2R)-3-phosphoglycerate + NAD(+) = 3-phosphooxypyruvate + NADH + H(+)</text>
        <dbReference type="Rhea" id="RHEA:12641"/>
        <dbReference type="ChEBI" id="CHEBI:15378"/>
        <dbReference type="ChEBI" id="CHEBI:18110"/>
        <dbReference type="ChEBI" id="CHEBI:57540"/>
        <dbReference type="ChEBI" id="CHEBI:57945"/>
        <dbReference type="ChEBI" id="CHEBI:58272"/>
        <dbReference type="EC" id="1.1.1.95"/>
    </reaction>
</comment>
<dbReference type="Pfam" id="PF01842">
    <property type="entry name" value="ACT"/>
    <property type="match status" value="1"/>
</dbReference>
<name>B8CX87_HALOH</name>
<dbReference type="InterPro" id="IPR002912">
    <property type="entry name" value="ACT_dom"/>
</dbReference>
<dbReference type="STRING" id="373903.Hore_11540"/>
<reference evidence="12 13" key="1">
    <citation type="journal article" date="2009" name="PLoS ONE">
        <title>Genome analysis of the anaerobic thermohalophilic bacterium Halothermothrix orenii.</title>
        <authorList>
            <person name="Mavromatis K."/>
            <person name="Ivanova N."/>
            <person name="Anderson I."/>
            <person name="Lykidis A."/>
            <person name="Hooper S.D."/>
            <person name="Sun H."/>
            <person name="Kunin V."/>
            <person name="Lapidus A."/>
            <person name="Hugenholtz P."/>
            <person name="Patel B."/>
            <person name="Kyrpides N.C."/>
        </authorList>
    </citation>
    <scope>NUCLEOTIDE SEQUENCE [LARGE SCALE GENOMIC DNA]</scope>
    <source>
        <strain evidence="13">H 168 / OCM 544 / DSM 9562</strain>
    </source>
</reference>
<dbReference type="SUPFAM" id="SSF55021">
    <property type="entry name" value="ACT-like"/>
    <property type="match status" value="1"/>
</dbReference>
<proteinExistence type="inferred from homology"/>
<dbReference type="EC" id="1.1.1.95" evidence="10"/>
<evidence type="ECO:0000256" key="8">
    <source>
        <dbReference type="ARBA" id="ARBA00048126"/>
    </source>
</evidence>
<dbReference type="InterPro" id="IPR029009">
    <property type="entry name" value="ASB_dom_sf"/>
</dbReference>
<dbReference type="Pfam" id="PF02826">
    <property type="entry name" value="2-Hacid_dh_C"/>
    <property type="match status" value="1"/>
</dbReference>
<dbReference type="FunFam" id="3.30.70.260:FF:000008">
    <property type="entry name" value="D-3-phosphoglycerate dehydrogenase, chloroplastic"/>
    <property type="match status" value="1"/>
</dbReference>
<dbReference type="Proteomes" id="UP000000719">
    <property type="component" value="Chromosome"/>
</dbReference>
<dbReference type="PANTHER" id="PTHR42789">
    <property type="entry name" value="D-ISOMER SPECIFIC 2-HYDROXYACID DEHYDROGENASE FAMILY PROTEIN (AFU_ORTHOLOGUE AFUA_6G10090)"/>
    <property type="match status" value="1"/>
</dbReference>
<dbReference type="CDD" id="cd12173">
    <property type="entry name" value="PGDH_4"/>
    <property type="match status" value="1"/>
</dbReference>
<dbReference type="SUPFAM" id="SSF143548">
    <property type="entry name" value="Serine metabolism enzymes domain"/>
    <property type="match status" value="1"/>
</dbReference>
<dbReference type="EMBL" id="CP001098">
    <property type="protein sequence ID" value="ACL69906.1"/>
    <property type="molecule type" value="Genomic_DNA"/>
</dbReference>
<dbReference type="AlphaFoldDB" id="B8CX87"/>
<dbReference type="RefSeq" id="WP_012636091.1">
    <property type="nucleotide sequence ID" value="NC_011899.1"/>
</dbReference>
<feature type="domain" description="ACT" evidence="11">
    <location>
        <begin position="455"/>
        <end position="527"/>
    </location>
</feature>
<dbReference type="PROSITE" id="PS51671">
    <property type="entry name" value="ACT"/>
    <property type="match status" value="1"/>
</dbReference>
<keyword evidence="5 10" id="KW-0560">Oxidoreductase</keyword>
<dbReference type="InterPro" id="IPR006139">
    <property type="entry name" value="D-isomer_2_OHA_DH_cat_dom"/>
</dbReference>
<dbReference type="InterPro" id="IPR050857">
    <property type="entry name" value="D-2-hydroxyacid_DH"/>
</dbReference>
<evidence type="ECO:0000256" key="1">
    <source>
        <dbReference type="ARBA" id="ARBA00003800"/>
    </source>
</evidence>
<dbReference type="InterPro" id="IPR006236">
    <property type="entry name" value="PGDH"/>
</dbReference>
<evidence type="ECO:0000256" key="3">
    <source>
        <dbReference type="ARBA" id="ARBA00005854"/>
    </source>
</evidence>
<dbReference type="OrthoDB" id="9805416at2"/>
<evidence type="ECO:0000259" key="11">
    <source>
        <dbReference type="PROSITE" id="PS51671"/>
    </source>
</evidence>
<dbReference type="Gene3D" id="3.30.1330.90">
    <property type="entry name" value="D-3-phosphoglycerate dehydrogenase, domain 3"/>
    <property type="match status" value="1"/>
</dbReference>
<evidence type="ECO:0000256" key="7">
    <source>
        <dbReference type="ARBA" id="ARBA00023299"/>
    </source>
</evidence>
<protein>
    <recommendedName>
        <fullName evidence="4 10">D-3-phosphoglycerate dehydrogenase</fullName>
        <ecNumber evidence="10">1.1.1.95</ecNumber>
    </recommendedName>
</protein>
<keyword evidence="13" id="KW-1185">Reference proteome</keyword>
<evidence type="ECO:0000256" key="10">
    <source>
        <dbReference type="RuleBase" id="RU363003"/>
    </source>
</evidence>
<dbReference type="SUPFAM" id="SSF52283">
    <property type="entry name" value="Formate/glycerate dehydrogenase catalytic domain-like"/>
    <property type="match status" value="1"/>
</dbReference>